<dbReference type="InterPro" id="IPR001247">
    <property type="entry name" value="ExoRNase_PH_dom1"/>
</dbReference>
<dbReference type="GO" id="GO:0005829">
    <property type="term" value="C:cytosol"/>
    <property type="evidence" value="ECO:0007669"/>
    <property type="project" value="TreeGrafter"/>
</dbReference>
<proteinExistence type="predicted"/>
<protein>
    <submittedName>
        <fullName evidence="4">Polyribonucleotide nucleotidyltransferase 1, mitochondrial</fullName>
    </submittedName>
</protein>
<keyword evidence="1" id="KW-0694">RNA-binding</keyword>
<dbReference type="Gene3D" id="1.10.10.400">
    <property type="entry name" value="Polyribonucleotide nucleotidyltransferase, RNA-binding domain"/>
    <property type="match status" value="1"/>
</dbReference>
<dbReference type="InterPro" id="IPR012162">
    <property type="entry name" value="PNPase"/>
</dbReference>
<dbReference type="Proteomes" id="UP001174909">
    <property type="component" value="Unassembled WGS sequence"/>
</dbReference>
<dbReference type="GO" id="GO:0003723">
    <property type="term" value="F:RNA binding"/>
    <property type="evidence" value="ECO:0007669"/>
    <property type="project" value="UniProtKB-KW"/>
</dbReference>
<keyword evidence="5" id="KW-1185">Reference proteome</keyword>
<feature type="domain" description="Exoribonuclease phosphorolytic" evidence="2">
    <location>
        <begin position="2"/>
        <end position="61"/>
    </location>
</feature>
<dbReference type="GO" id="GO:0005739">
    <property type="term" value="C:mitochondrion"/>
    <property type="evidence" value="ECO:0007669"/>
    <property type="project" value="TreeGrafter"/>
</dbReference>
<dbReference type="EMBL" id="CASHTH010001602">
    <property type="protein sequence ID" value="CAI8017192.1"/>
    <property type="molecule type" value="Genomic_DNA"/>
</dbReference>
<accession>A0AA35RVI0</accession>
<dbReference type="Pfam" id="PF03725">
    <property type="entry name" value="RNase_PH_C"/>
    <property type="match status" value="1"/>
</dbReference>
<evidence type="ECO:0000256" key="1">
    <source>
        <dbReference type="ARBA" id="ARBA00022884"/>
    </source>
</evidence>
<name>A0AA35RVI0_GEOBA</name>
<dbReference type="InterPro" id="IPR020568">
    <property type="entry name" value="Ribosomal_Su5_D2-typ_SF"/>
</dbReference>
<dbReference type="GO" id="GO:0000958">
    <property type="term" value="P:mitochondrial mRNA catabolic process"/>
    <property type="evidence" value="ECO:0007669"/>
    <property type="project" value="TreeGrafter"/>
</dbReference>
<comment type="caution">
    <text evidence="4">The sequence shown here is derived from an EMBL/GenBank/DDBJ whole genome shotgun (WGS) entry which is preliminary data.</text>
</comment>
<evidence type="ECO:0000259" key="2">
    <source>
        <dbReference type="Pfam" id="PF01138"/>
    </source>
</evidence>
<dbReference type="AlphaFoldDB" id="A0AA35RVI0"/>
<dbReference type="InterPro" id="IPR036345">
    <property type="entry name" value="ExoRNase_PH_dom2_sf"/>
</dbReference>
<feature type="domain" description="Exoribonuclease phosphorolytic" evidence="3">
    <location>
        <begin position="64"/>
        <end position="127"/>
    </location>
</feature>
<dbReference type="GO" id="GO:0004654">
    <property type="term" value="F:polyribonucleotide nucleotidyltransferase activity"/>
    <property type="evidence" value="ECO:0007669"/>
    <property type="project" value="InterPro"/>
</dbReference>
<dbReference type="SUPFAM" id="SSF54211">
    <property type="entry name" value="Ribosomal protein S5 domain 2-like"/>
    <property type="match status" value="2"/>
</dbReference>
<gene>
    <name evidence="4" type="ORF">GBAR_LOCUS10482</name>
</gene>
<dbReference type="Pfam" id="PF01138">
    <property type="entry name" value="RNase_PH"/>
    <property type="match status" value="1"/>
</dbReference>
<dbReference type="GO" id="GO:0000965">
    <property type="term" value="P:mitochondrial RNA 3'-end processing"/>
    <property type="evidence" value="ECO:0007669"/>
    <property type="project" value="TreeGrafter"/>
</dbReference>
<sequence length="280" mass="30597">MSEREILVSRFIDRSIRPFFPKGFSYDTQVICSMLAVDGRHDPEVLAINGATAALCLSDIPWNGPVGAVRVGLIDGKFCLNPTARELSGSSLDLIVTSTERNIVMVEGVGREVAEDTFCEAVLFAHEEVQPLLATLKQLKEERGKAPRTVNLQTPSPELEEFISSECREGIRSILSDFSHKKLSRDSALRTLLSTASEKLSLRRDSDGSRPPSPPNSSLVTSTFWSLCGQQLQSLALDGGLRCDGRGLDGLRPISCEVDLLPTLHGSALFKRGRLRCSVL</sequence>
<dbReference type="GO" id="GO:0000175">
    <property type="term" value="F:3'-5'-RNA exonuclease activity"/>
    <property type="evidence" value="ECO:0007669"/>
    <property type="project" value="TreeGrafter"/>
</dbReference>
<dbReference type="PANTHER" id="PTHR11252:SF0">
    <property type="entry name" value="POLYRIBONUCLEOTIDE NUCLEOTIDYLTRANSFERASE 1, MITOCHONDRIAL"/>
    <property type="match status" value="1"/>
</dbReference>
<dbReference type="InterPro" id="IPR027408">
    <property type="entry name" value="PNPase/RNase_PH_dom_sf"/>
</dbReference>
<evidence type="ECO:0000313" key="5">
    <source>
        <dbReference type="Proteomes" id="UP001174909"/>
    </source>
</evidence>
<evidence type="ECO:0000313" key="4">
    <source>
        <dbReference type="EMBL" id="CAI8017192.1"/>
    </source>
</evidence>
<dbReference type="PANTHER" id="PTHR11252">
    <property type="entry name" value="POLYRIBONUCLEOTIDE NUCLEOTIDYLTRANSFERASE"/>
    <property type="match status" value="1"/>
</dbReference>
<dbReference type="InterPro" id="IPR015847">
    <property type="entry name" value="ExoRNase_PH_dom2"/>
</dbReference>
<reference evidence="4" key="1">
    <citation type="submission" date="2023-03" db="EMBL/GenBank/DDBJ databases">
        <authorList>
            <person name="Steffen K."/>
            <person name="Cardenas P."/>
        </authorList>
    </citation>
    <scope>NUCLEOTIDE SEQUENCE</scope>
</reference>
<organism evidence="4 5">
    <name type="scientific">Geodia barretti</name>
    <name type="common">Barrett's horny sponge</name>
    <dbReference type="NCBI Taxonomy" id="519541"/>
    <lineage>
        <taxon>Eukaryota</taxon>
        <taxon>Metazoa</taxon>
        <taxon>Porifera</taxon>
        <taxon>Demospongiae</taxon>
        <taxon>Heteroscleromorpha</taxon>
        <taxon>Tetractinellida</taxon>
        <taxon>Astrophorina</taxon>
        <taxon>Geodiidae</taxon>
        <taxon>Geodia</taxon>
    </lineage>
</organism>
<evidence type="ECO:0000259" key="3">
    <source>
        <dbReference type="Pfam" id="PF03725"/>
    </source>
</evidence>
<dbReference type="SUPFAM" id="SSF55666">
    <property type="entry name" value="Ribonuclease PH domain 2-like"/>
    <property type="match status" value="1"/>
</dbReference>
<dbReference type="Gene3D" id="3.30.230.70">
    <property type="entry name" value="GHMP Kinase, N-terminal domain"/>
    <property type="match status" value="2"/>
</dbReference>